<dbReference type="SUPFAM" id="SSF48452">
    <property type="entry name" value="TPR-like"/>
    <property type="match status" value="1"/>
</dbReference>
<feature type="transmembrane region" description="Helical" evidence="1">
    <location>
        <begin position="228"/>
        <end position="245"/>
    </location>
</feature>
<feature type="transmembrane region" description="Helical" evidence="1">
    <location>
        <begin position="92"/>
        <end position="113"/>
    </location>
</feature>
<reference evidence="2" key="2">
    <citation type="journal article" date="2009" name="Environ. Microbiol.">
        <title>Genome sequence of Desulfobacterium autotrophicum HRM2, a marine sulfate reducer oxidizing organic carbon completely to carbon dioxide.</title>
        <authorList>
            <person name="Strittmatter A.W."/>
            <person name="Liesegang H."/>
            <person name="Rabus R."/>
            <person name="Decker I."/>
            <person name="Amann J."/>
            <person name="Andres S."/>
            <person name="Henne A."/>
            <person name="Fricke W.F."/>
            <person name="Martinez-Arias R."/>
            <person name="Bartels D."/>
            <person name="Goesmann A."/>
            <person name="Krause L."/>
            <person name="Puehler A."/>
            <person name="Klenk H.P."/>
            <person name="Richter M."/>
            <person name="Schuler M."/>
            <person name="Gloeckner F.O."/>
            <person name="Meyerdierks A."/>
            <person name="Gottschalk G."/>
            <person name="Amann R."/>
        </authorList>
    </citation>
    <scope>NUCLEOTIDE SEQUENCE [LARGE SCALE GENOMIC DNA]</scope>
    <source>
        <strain evidence="2">HRM2</strain>
    </source>
</reference>
<name>C0QK75_DESAH</name>
<dbReference type="AlphaFoldDB" id="C0QK75"/>
<feature type="transmembrane region" description="Helical" evidence="1">
    <location>
        <begin position="363"/>
        <end position="393"/>
    </location>
</feature>
<evidence type="ECO:0008006" key="4">
    <source>
        <dbReference type="Google" id="ProtNLM"/>
    </source>
</evidence>
<evidence type="ECO:0000313" key="3">
    <source>
        <dbReference type="Proteomes" id="UP000000442"/>
    </source>
</evidence>
<evidence type="ECO:0000313" key="2">
    <source>
        <dbReference type="EMBL" id="ACN16101.1"/>
    </source>
</evidence>
<dbReference type="KEGG" id="dat:HRM2_30180"/>
<feature type="transmembrane region" description="Helical" evidence="1">
    <location>
        <begin position="405"/>
        <end position="428"/>
    </location>
</feature>
<dbReference type="STRING" id="177437.HRM2_30180"/>
<feature type="transmembrane region" description="Helical" evidence="1">
    <location>
        <begin position="27"/>
        <end position="46"/>
    </location>
</feature>
<dbReference type="HOGENOM" id="CLU_325100_0_0_7"/>
<protein>
    <recommendedName>
        <fullName evidence="4">Tetratricopeptide repeat protein</fullName>
    </recommendedName>
</protein>
<gene>
    <name evidence="2" type="ordered locus">HRM2_30180</name>
</gene>
<dbReference type="Gene3D" id="1.25.40.10">
    <property type="entry name" value="Tetratricopeptide repeat domain"/>
    <property type="match status" value="1"/>
</dbReference>
<organism evidence="2 3">
    <name type="scientific">Desulforapulum autotrophicum (strain ATCC 43914 / DSM 3382 / VKM B-1955 / HRM2)</name>
    <name type="common">Desulfobacterium autotrophicum</name>
    <dbReference type="NCBI Taxonomy" id="177437"/>
    <lineage>
        <taxon>Bacteria</taxon>
        <taxon>Pseudomonadati</taxon>
        <taxon>Thermodesulfobacteriota</taxon>
        <taxon>Desulfobacteria</taxon>
        <taxon>Desulfobacterales</taxon>
        <taxon>Desulfobacteraceae</taxon>
        <taxon>Desulforapulum</taxon>
    </lineage>
</organism>
<reference evidence="2" key="1">
    <citation type="submission" date="2008-05" db="EMBL/GenBank/DDBJ databases">
        <authorList>
            <person name="Strittmatter A."/>
            <person name="Liesegang H."/>
            <person name="Rabus R."/>
            <person name="Decker I."/>
            <person name="Amann J."/>
            <person name="Andres S."/>
            <person name="Henne A."/>
            <person name="Martinez-Arias R."/>
            <person name="Bartels D."/>
            <person name="Goesmann A."/>
            <person name="Krause L."/>
            <person name="Puehler A."/>
            <person name="Klenk H.-K."/>
            <person name="Richter M."/>
            <person name="Schueler M."/>
            <person name="Gloeckner F.O."/>
            <person name="Meyerdierks A."/>
            <person name="Widdel F."/>
            <person name="Gottschalk G."/>
            <person name="Amann R."/>
        </authorList>
    </citation>
    <scope>NUCLEOTIDE SEQUENCE</scope>
    <source>
        <strain evidence="2">HRM2</strain>
    </source>
</reference>
<dbReference type="InterPro" id="IPR011990">
    <property type="entry name" value="TPR-like_helical_dom_sf"/>
</dbReference>
<feature type="transmembrane region" description="Helical" evidence="1">
    <location>
        <begin position="154"/>
        <end position="172"/>
    </location>
</feature>
<dbReference type="eggNOG" id="COG0457">
    <property type="taxonomic scope" value="Bacteria"/>
</dbReference>
<keyword evidence="1" id="KW-0812">Transmembrane</keyword>
<sequence length="887" mass="101617">MKHFFEKIQEYPPVLATNQVVQRHQSAFFWLILLLFMFPVCFSKIYSSDIWWHMQLGKSILSNLGWPDYTDFYFSPTNTVVNDLRYSWLGNVLLYLVHLLGGDVGLQLFRVGLVCGSCFLLSAIIGYRFTGWTLLAFFMLVVGTYQNQQLRNSIFALPLTVIVFWLWWQVQYRVRDKWIYFFPLILGLWGCIHGSYLFGFGLVVLIFLGHGVDVLRLGKASKGRAGLFGKYLIVLGLSFALISIWNPQAKGFYNLQKNQRLFHLDPVVDRQPVLLPLQTDPAGINGETVDGQKSPGIFTKLKVTLNNIIFSTTGPNPLSGDFISPFDMLQRVYVWVSLFVGLIGSVILLFFSRPIRFSHLLPFFAVVVAGCGYLRLVGYIPVVTLPLVFITFANGELKLHVKNGWASALAVILLVALYIDVATGFTIVPGTKMHIFGPGRVPVFSDKCPDRVMAEFPDKKIFTTIMNGGYLLYRWFPEKKVFIDGFFAPHTKEVFDAFYRIQFDKSYNPDSLFSEFGIEIALVPYSTPDINNKFLFSENWYPVYVDTGSFLYLYQPDFAKQVSVPRILTTAGEIENLPQEFRSRLVSCIYQIPHALMNKGRLKDANSFMAFHGELFKKIEYLADPMLVREVQDNLDINTGFYGNVNIRALWFEKLHFDAANQGNVPDVLKYGVHVLELAPDRCPVLLNLAIVHENQGELEKSGEYLERLLAAKEKDPAFWKKNETKIAKLYLNLYNSCKKKGKYPAAYLLLREPYLQESYGVQKEKLYQEGLKLVDEMNKAGDAAGAFKLLRGMEKDFPRSGRMLNEIAWHILSNRTKLSVDVKTAIDYATRAVKLMEKENDTWLDLAYDTLAEAYYCMNDRDKMRKFELKAIEVAPDERKGLYKHR</sequence>
<accession>C0QK75</accession>
<feature type="transmembrane region" description="Helical" evidence="1">
    <location>
        <begin position="178"/>
        <end position="208"/>
    </location>
</feature>
<evidence type="ECO:0000256" key="1">
    <source>
        <dbReference type="SAM" id="Phobius"/>
    </source>
</evidence>
<feature type="transmembrane region" description="Helical" evidence="1">
    <location>
        <begin position="332"/>
        <end position="351"/>
    </location>
</feature>
<keyword evidence="1" id="KW-1133">Transmembrane helix</keyword>
<keyword evidence="1" id="KW-0472">Membrane</keyword>
<keyword evidence="3" id="KW-1185">Reference proteome</keyword>
<dbReference type="EMBL" id="CP001087">
    <property type="protein sequence ID" value="ACN16101.1"/>
    <property type="molecule type" value="Genomic_DNA"/>
</dbReference>
<feature type="transmembrane region" description="Helical" evidence="1">
    <location>
        <begin position="119"/>
        <end position="142"/>
    </location>
</feature>
<dbReference type="Proteomes" id="UP000000442">
    <property type="component" value="Chromosome"/>
</dbReference>
<proteinExistence type="predicted"/>